<keyword evidence="5" id="KW-0998">Cell outer membrane</keyword>
<reference evidence="9" key="1">
    <citation type="submission" date="2021-03" db="EMBL/GenBank/DDBJ databases">
        <title>Assistant Professor.</title>
        <authorList>
            <person name="Huq M.A."/>
        </authorList>
    </citation>
    <scope>NUCLEOTIDE SEQUENCE [LARGE SCALE GENOMIC DNA]</scope>
    <source>
        <strain evidence="9">MAH-28</strain>
    </source>
</reference>
<evidence type="ECO:0000313" key="8">
    <source>
        <dbReference type="EMBL" id="MBO9150981.1"/>
    </source>
</evidence>
<evidence type="ECO:0000256" key="1">
    <source>
        <dbReference type="ARBA" id="ARBA00004442"/>
    </source>
</evidence>
<accession>A0ABS3Y8I0</accession>
<dbReference type="InterPro" id="IPR033985">
    <property type="entry name" value="SusD-like_N"/>
</dbReference>
<feature type="domain" description="RagB/SusD" evidence="6">
    <location>
        <begin position="311"/>
        <end position="467"/>
    </location>
</feature>
<dbReference type="Gene3D" id="1.25.40.390">
    <property type="match status" value="1"/>
</dbReference>
<proteinExistence type="inferred from homology"/>
<dbReference type="PROSITE" id="PS51257">
    <property type="entry name" value="PROKAR_LIPOPROTEIN"/>
    <property type="match status" value="1"/>
</dbReference>
<name>A0ABS3Y8I0_9BACT</name>
<comment type="similarity">
    <text evidence="2">Belongs to the SusD family.</text>
</comment>
<dbReference type="Gene3D" id="1.25.40.900">
    <property type="match status" value="1"/>
</dbReference>
<sequence>MKKYLLYISAAAFFTSACNKQLDLRPSDYIDPEGAYQNVDDVNQGLLGAYSALNYYSSIRYTSLITDENMLPSENSTGSGFATHRWQYDGSFLHDSWKDNYIAIDRLNRALSASYGVAVKPTEHEALAQYQGELLALRAYCHLELVRNFAEKYESAAMGVPYMDSSYIGKPSRLTFGETMARINEDLAAAKGLIPAGFDDRTRITKAAVAALQARVALYEKNWDNAITFATEAIDALPLANRTQFPQIWKDNSTAEVFWKLKRVIGDEEVGSFYTQAGFLNNPAGRRIYYAPSFKLVNLFDKTNDIRFSSYITVDAGRQAAGNVPNAVTKYVAANTESNLADIKLLRTGEMYLIRAEAYAEKDMPGPAADDINDLRATRIAGYTPQAFANKTALVNAVMTERFKELAFEGHRHFDLRRRNLNISRNPEDAVNALGAVLLTPNDPEYVFPIPNSELRANPNVKQNPGYVNK</sequence>
<protein>
    <submittedName>
        <fullName evidence="8">RagB/SusD family nutrient uptake outer membrane protein</fullName>
    </submittedName>
</protein>
<dbReference type="InterPro" id="IPR012944">
    <property type="entry name" value="SusD_RagB_dom"/>
</dbReference>
<comment type="caution">
    <text evidence="8">The sequence shown here is derived from an EMBL/GenBank/DDBJ whole genome shotgun (WGS) entry which is preliminary data.</text>
</comment>
<evidence type="ECO:0000256" key="3">
    <source>
        <dbReference type="ARBA" id="ARBA00022729"/>
    </source>
</evidence>
<comment type="subcellular location">
    <subcellularLocation>
        <location evidence="1">Cell outer membrane</location>
    </subcellularLocation>
</comment>
<keyword evidence="4" id="KW-0472">Membrane</keyword>
<evidence type="ECO:0000256" key="5">
    <source>
        <dbReference type="ARBA" id="ARBA00023237"/>
    </source>
</evidence>
<dbReference type="Pfam" id="PF14322">
    <property type="entry name" value="SusD-like_3"/>
    <property type="match status" value="1"/>
</dbReference>
<dbReference type="RefSeq" id="WP_209142734.1">
    <property type="nucleotide sequence ID" value="NZ_JAGHKP010000001.1"/>
</dbReference>
<evidence type="ECO:0000313" key="9">
    <source>
        <dbReference type="Proteomes" id="UP000679126"/>
    </source>
</evidence>
<keyword evidence="3" id="KW-0732">Signal</keyword>
<gene>
    <name evidence="8" type="ORF">J7I43_02105</name>
</gene>
<feature type="domain" description="SusD-like N-terminal" evidence="7">
    <location>
        <begin position="39"/>
        <end position="218"/>
    </location>
</feature>
<dbReference type="EMBL" id="JAGHKP010000001">
    <property type="protein sequence ID" value="MBO9150981.1"/>
    <property type="molecule type" value="Genomic_DNA"/>
</dbReference>
<dbReference type="Proteomes" id="UP000679126">
    <property type="component" value="Unassembled WGS sequence"/>
</dbReference>
<evidence type="ECO:0000259" key="7">
    <source>
        <dbReference type="Pfam" id="PF14322"/>
    </source>
</evidence>
<evidence type="ECO:0000256" key="4">
    <source>
        <dbReference type="ARBA" id="ARBA00023136"/>
    </source>
</evidence>
<organism evidence="8 9">
    <name type="scientific">Chitinophaga chungangae</name>
    <dbReference type="NCBI Taxonomy" id="2821488"/>
    <lineage>
        <taxon>Bacteria</taxon>
        <taxon>Pseudomonadati</taxon>
        <taxon>Bacteroidota</taxon>
        <taxon>Chitinophagia</taxon>
        <taxon>Chitinophagales</taxon>
        <taxon>Chitinophagaceae</taxon>
        <taxon>Chitinophaga</taxon>
    </lineage>
</organism>
<dbReference type="SUPFAM" id="SSF48452">
    <property type="entry name" value="TPR-like"/>
    <property type="match status" value="1"/>
</dbReference>
<keyword evidence="9" id="KW-1185">Reference proteome</keyword>
<dbReference type="Gene3D" id="2.20.20.130">
    <property type="match status" value="1"/>
</dbReference>
<evidence type="ECO:0000256" key="2">
    <source>
        <dbReference type="ARBA" id="ARBA00006275"/>
    </source>
</evidence>
<dbReference type="InterPro" id="IPR011990">
    <property type="entry name" value="TPR-like_helical_dom_sf"/>
</dbReference>
<evidence type="ECO:0000259" key="6">
    <source>
        <dbReference type="Pfam" id="PF07980"/>
    </source>
</evidence>
<dbReference type="Pfam" id="PF07980">
    <property type="entry name" value="SusD_RagB"/>
    <property type="match status" value="1"/>
</dbReference>